<dbReference type="Gene3D" id="3.40.50.720">
    <property type="entry name" value="NAD(P)-binding Rossmann-like Domain"/>
    <property type="match status" value="1"/>
</dbReference>
<dbReference type="GO" id="GO:0019433">
    <property type="term" value="P:triglyceride catabolic process"/>
    <property type="evidence" value="ECO:0007669"/>
    <property type="project" value="TreeGrafter"/>
</dbReference>
<dbReference type="GO" id="GO:0005811">
    <property type="term" value="C:lipid droplet"/>
    <property type="evidence" value="ECO:0007669"/>
    <property type="project" value="TreeGrafter"/>
</dbReference>
<keyword evidence="8" id="KW-1185">Reference proteome</keyword>
<dbReference type="GO" id="GO:0006654">
    <property type="term" value="P:phosphatidic acid biosynthetic process"/>
    <property type="evidence" value="ECO:0007669"/>
    <property type="project" value="TreeGrafter"/>
</dbReference>
<evidence type="ECO:0000313" key="7">
    <source>
        <dbReference type="Proteomes" id="UP000182259"/>
    </source>
</evidence>
<dbReference type="OrthoDB" id="2102561at2759"/>
<comment type="similarity">
    <text evidence="1 4">Belongs to the short-chain dehydrogenases/reductases (SDR) family.</text>
</comment>
<dbReference type="InterPro" id="IPR020904">
    <property type="entry name" value="Sc_DH/Rdtase_CS"/>
</dbReference>
<dbReference type="InterPro" id="IPR036291">
    <property type="entry name" value="NAD(P)-bd_dom_sf"/>
</dbReference>
<evidence type="ECO:0000313" key="8">
    <source>
        <dbReference type="Proteomes" id="UP000182334"/>
    </source>
</evidence>
<dbReference type="GO" id="GO:0004806">
    <property type="term" value="F:triacylglycerol lipase activity"/>
    <property type="evidence" value="ECO:0007669"/>
    <property type="project" value="TreeGrafter"/>
</dbReference>
<dbReference type="Proteomes" id="UP000182334">
    <property type="component" value="Chromosome I"/>
</dbReference>
<gene>
    <name evidence="6" type="ORF">SAMEA4029009_CIC11G00000000172</name>
    <name evidence="5" type="ORF">SAMEA4029010_CIC11G00000003565</name>
</gene>
<evidence type="ECO:0000313" key="6">
    <source>
        <dbReference type="EMBL" id="SGZ50393.1"/>
    </source>
</evidence>
<reference evidence="5 8" key="1">
    <citation type="submission" date="2016-10" db="EMBL/GenBank/DDBJ databases">
        <authorList>
            <person name="de Groot N.N."/>
        </authorList>
    </citation>
    <scope>NUCLEOTIDE SEQUENCE [LARGE SCALE GENOMIC DNA]</scope>
    <source>
        <strain evidence="5 8">CBS 141442</strain>
        <strain evidence="6">PYCC 4715</strain>
    </source>
</reference>
<evidence type="ECO:0000256" key="2">
    <source>
        <dbReference type="ARBA" id="ARBA00022857"/>
    </source>
</evidence>
<dbReference type="GO" id="GO:0005783">
    <property type="term" value="C:endoplasmic reticulum"/>
    <property type="evidence" value="ECO:0007669"/>
    <property type="project" value="TreeGrafter"/>
</dbReference>
<dbReference type="Pfam" id="PF00106">
    <property type="entry name" value="adh_short"/>
    <property type="match status" value="1"/>
</dbReference>
<evidence type="ECO:0000256" key="3">
    <source>
        <dbReference type="ARBA" id="ARBA00023002"/>
    </source>
</evidence>
<proteinExistence type="inferred from homology"/>
<evidence type="ECO:0000313" key="5">
    <source>
        <dbReference type="EMBL" id="SGZ46631.1"/>
    </source>
</evidence>
<dbReference type="Proteomes" id="UP000182259">
    <property type="component" value="Chromosome I"/>
</dbReference>
<evidence type="ECO:0000256" key="1">
    <source>
        <dbReference type="ARBA" id="ARBA00006484"/>
    </source>
</evidence>
<dbReference type="PRINTS" id="PR00080">
    <property type="entry name" value="SDRFAMILY"/>
</dbReference>
<keyword evidence="2" id="KW-0521">NADP</keyword>
<dbReference type="PRINTS" id="PR00081">
    <property type="entry name" value="GDHRDH"/>
</dbReference>
<organism evidence="5 8">
    <name type="scientific">Sungouiella intermedia</name>
    <dbReference type="NCBI Taxonomy" id="45354"/>
    <lineage>
        <taxon>Eukaryota</taxon>
        <taxon>Fungi</taxon>
        <taxon>Dikarya</taxon>
        <taxon>Ascomycota</taxon>
        <taxon>Saccharomycotina</taxon>
        <taxon>Pichiomycetes</taxon>
        <taxon>Metschnikowiaceae</taxon>
        <taxon>Sungouiella</taxon>
    </lineage>
</organism>
<dbReference type="SUPFAM" id="SSF51735">
    <property type="entry name" value="NAD(P)-binding Rossmann-fold domains"/>
    <property type="match status" value="1"/>
</dbReference>
<sequence>MEKYALITGAASGIGYQMALALHRRGYTIFGVSIEADAWGMKPLEEQIGLIPIILDITDIEGIKAAVVEVTKITGGKLDILYNNAGISNIGGPAIEYDDLKLQLLFNVNVLGHMYMTKYFSDLVINAKGTIVFTSSVAARVPLSWVSAYCATKAAIDQYAFVLRGEMKPFGVKVHSVITGGVNTAICDPYGSPCLLSDKYDVEGVYDSIRASSGMSRNPRTSIPASKYAEQVAGQITKKRDVGFNIYRGFAAYTLHWVRWYLPVWLVELGVQIHFKQWAVLRRIAKKVKRQNSAKLK</sequence>
<accession>A0A1L0CUE5</accession>
<dbReference type="PROSITE" id="PS00061">
    <property type="entry name" value="ADH_SHORT"/>
    <property type="match status" value="1"/>
</dbReference>
<protein>
    <submittedName>
        <fullName evidence="6">CIC11C00000000172</fullName>
    </submittedName>
    <submittedName>
        <fullName evidence="5">CIC11C00000003565</fullName>
    </submittedName>
</protein>
<dbReference type="AlphaFoldDB" id="A0A1L0CUE5"/>
<name>A0A1L0CUE5_9ASCO</name>
<dbReference type="PANTHER" id="PTHR44169">
    <property type="entry name" value="NADPH-DEPENDENT 1-ACYLDIHYDROXYACETONE PHOSPHATE REDUCTASE"/>
    <property type="match status" value="1"/>
</dbReference>
<dbReference type="GO" id="GO:0000140">
    <property type="term" value="F:acylglycerone-phosphate reductase (NADP+) activity"/>
    <property type="evidence" value="ECO:0007669"/>
    <property type="project" value="TreeGrafter"/>
</dbReference>
<dbReference type="EMBL" id="LT635756">
    <property type="protein sequence ID" value="SGZ46631.1"/>
    <property type="molecule type" value="Genomic_DNA"/>
</dbReference>
<dbReference type="STRING" id="45354.A0A1L0CUE5"/>
<reference evidence="7" key="2">
    <citation type="submission" date="2016-10" db="EMBL/GenBank/DDBJ databases">
        <authorList>
            <person name="Geijer C."/>
            <person name="Jareborg N."/>
            <person name="Dainat J."/>
        </authorList>
    </citation>
    <scope>NUCLEOTIDE SEQUENCE [LARGE SCALE GENOMIC DNA]</scope>
    <source>
        <strain evidence="7">PYCC 4715</strain>
    </source>
</reference>
<dbReference type="PANTHER" id="PTHR44169:SF6">
    <property type="entry name" value="NADPH-DEPENDENT 1-ACYLDIHYDROXYACETONE PHOSPHATE REDUCTASE"/>
    <property type="match status" value="1"/>
</dbReference>
<dbReference type="EMBL" id="LT635764">
    <property type="protein sequence ID" value="SGZ50393.1"/>
    <property type="molecule type" value="Genomic_DNA"/>
</dbReference>
<evidence type="ECO:0000256" key="4">
    <source>
        <dbReference type="RuleBase" id="RU000363"/>
    </source>
</evidence>
<dbReference type="InterPro" id="IPR002347">
    <property type="entry name" value="SDR_fam"/>
</dbReference>
<keyword evidence="3" id="KW-0560">Oxidoreductase</keyword>